<dbReference type="Pfam" id="PF00126">
    <property type="entry name" value="HTH_1"/>
    <property type="match status" value="1"/>
</dbReference>
<keyword evidence="2" id="KW-0805">Transcription regulation</keyword>
<dbReference type="Gene3D" id="3.40.190.290">
    <property type="match status" value="1"/>
</dbReference>
<dbReference type="InterPro" id="IPR000847">
    <property type="entry name" value="LysR_HTH_N"/>
</dbReference>
<feature type="domain" description="HTH lysR-type" evidence="5">
    <location>
        <begin position="1"/>
        <end position="61"/>
    </location>
</feature>
<dbReference type="GO" id="GO:0003700">
    <property type="term" value="F:DNA-binding transcription factor activity"/>
    <property type="evidence" value="ECO:0007669"/>
    <property type="project" value="InterPro"/>
</dbReference>
<gene>
    <name evidence="7" type="ORF">HX826_20670</name>
    <name evidence="6" type="ORF">RCO22_10145</name>
</gene>
<dbReference type="InterPro" id="IPR058163">
    <property type="entry name" value="LysR-type_TF_proteobact-type"/>
</dbReference>
<keyword evidence="4" id="KW-0804">Transcription</keyword>
<evidence type="ECO:0000313" key="6">
    <source>
        <dbReference type="EMBL" id="MDR0189298.1"/>
    </source>
</evidence>
<accession>A0A1H2EAG5</accession>
<dbReference type="AlphaFoldDB" id="A0A143GIB5"/>
<dbReference type="SUPFAM" id="SSF53850">
    <property type="entry name" value="Periplasmic binding protein-like II"/>
    <property type="match status" value="1"/>
</dbReference>
<organism evidence="7 8">
    <name type="scientific">Pseudomonas yamanorum</name>
    <dbReference type="NCBI Taxonomy" id="515393"/>
    <lineage>
        <taxon>Bacteria</taxon>
        <taxon>Pseudomonadati</taxon>
        <taxon>Pseudomonadota</taxon>
        <taxon>Gammaproteobacteria</taxon>
        <taxon>Pseudomonadales</taxon>
        <taxon>Pseudomonadaceae</taxon>
        <taxon>Pseudomonas</taxon>
    </lineage>
</organism>
<dbReference type="SUPFAM" id="SSF46785">
    <property type="entry name" value="Winged helix' DNA-binding domain"/>
    <property type="match status" value="1"/>
</dbReference>
<dbReference type="PROSITE" id="PS50931">
    <property type="entry name" value="HTH_LYSR"/>
    <property type="match status" value="1"/>
</dbReference>
<dbReference type="GeneID" id="93510994"/>
<dbReference type="InterPro" id="IPR036390">
    <property type="entry name" value="WH_DNA-bd_sf"/>
</dbReference>
<dbReference type="Gene3D" id="1.10.10.10">
    <property type="entry name" value="Winged helix-like DNA-binding domain superfamily/Winged helix DNA-binding domain"/>
    <property type="match status" value="1"/>
</dbReference>
<dbReference type="OrthoDB" id="9813056at2"/>
<proteinExistence type="inferred from homology"/>
<protein>
    <submittedName>
        <fullName evidence="7">LysR family transcriptional regulator</fullName>
    </submittedName>
</protein>
<evidence type="ECO:0000256" key="4">
    <source>
        <dbReference type="ARBA" id="ARBA00023163"/>
    </source>
</evidence>
<keyword evidence="9" id="KW-1185">Reference proteome</keyword>
<evidence type="ECO:0000313" key="9">
    <source>
        <dbReference type="Proteomes" id="UP001224477"/>
    </source>
</evidence>
<keyword evidence="3" id="KW-0238">DNA-binding</keyword>
<dbReference type="PANTHER" id="PTHR30537">
    <property type="entry name" value="HTH-TYPE TRANSCRIPTIONAL REGULATOR"/>
    <property type="match status" value="1"/>
</dbReference>
<dbReference type="KEGG" id="pym:AK972_3235"/>
<dbReference type="FunFam" id="1.10.10.10:FF:000001">
    <property type="entry name" value="LysR family transcriptional regulator"/>
    <property type="match status" value="1"/>
</dbReference>
<dbReference type="PANTHER" id="PTHR30537:SF5">
    <property type="entry name" value="HTH-TYPE TRANSCRIPTIONAL ACTIVATOR TTDR-RELATED"/>
    <property type="match status" value="1"/>
</dbReference>
<evidence type="ECO:0000259" key="5">
    <source>
        <dbReference type="PROSITE" id="PS50931"/>
    </source>
</evidence>
<reference evidence="6 9" key="2">
    <citation type="journal article" date="2023" name="Microbiol. Resour. Announc.">
        <title>Whole-genome sequence of Pseudomonas yamanorum OLsAu1 isolated from the edible ectomycorrhizal mushroom Lactarius sp. section Deliciosi.</title>
        <authorList>
            <person name="Ramirez-Mendoza R."/>
            <person name="Angeles-Argaiz R.E."/>
            <person name="Hernandez-Oaxaca D."/>
            <person name="Aguirre-Beltran L."/>
            <person name="Almaraz-Suarez J."/>
            <person name="Perez-Moreno J."/>
        </authorList>
    </citation>
    <scope>NUCLEOTIDE SEQUENCE [LARGE SCALE GENOMIC DNA]</scope>
    <source>
        <strain evidence="6 9">OLsAu1</strain>
    </source>
</reference>
<dbReference type="CDD" id="cd08474">
    <property type="entry name" value="PBP2_CrgA_like_5"/>
    <property type="match status" value="1"/>
</dbReference>
<dbReference type="GO" id="GO:0003677">
    <property type="term" value="F:DNA binding"/>
    <property type="evidence" value="ECO:0007669"/>
    <property type="project" value="UniProtKB-KW"/>
</dbReference>
<dbReference type="EMBL" id="JACAQR010000029">
    <property type="protein sequence ID" value="NWD44296.1"/>
    <property type="molecule type" value="Genomic_DNA"/>
</dbReference>
<comment type="caution">
    <text evidence="7">The sequence shown here is derived from an EMBL/GenBank/DDBJ whole genome shotgun (WGS) entry which is preliminary data.</text>
</comment>
<dbReference type="PRINTS" id="PR00039">
    <property type="entry name" value="HTHLYSR"/>
</dbReference>
<dbReference type="Proteomes" id="UP001224477">
    <property type="component" value="Unassembled WGS sequence"/>
</dbReference>
<dbReference type="InterPro" id="IPR005119">
    <property type="entry name" value="LysR_subst-bd"/>
</dbReference>
<evidence type="ECO:0000313" key="7">
    <source>
        <dbReference type="EMBL" id="NWD44296.1"/>
    </source>
</evidence>
<evidence type="ECO:0000313" key="8">
    <source>
        <dbReference type="Proteomes" id="UP000546584"/>
    </source>
</evidence>
<dbReference type="EMBL" id="JAVGXC010000008">
    <property type="protein sequence ID" value="MDR0189298.1"/>
    <property type="molecule type" value="Genomic_DNA"/>
</dbReference>
<dbReference type="Proteomes" id="UP000546584">
    <property type="component" value="Unassembled WGS sequence"/>
</dbReference>
<reference evidence="7 8" key="1">
    <citation type="submission" date="2020-04" db="EMBL/GenBank/DDBJ databases">
        <title>Molecular characterization of pseudomonads from Agaricus bisporus reveal novel blotch 2 pathogens in Western Europe.</title>
        <authorList>
            <person name="Taparia T."/>
            <person name="Krijger M."/>
            <person name="Haynes E."/>
            <person name="Elpinstone J.G."/>
            <person name="Noble R."/>
            <person name="Van Der Wolf J."/>
        </authorList>
    </citation>
    <scope>NUCLEOTIDE SEQUENCE [LARGE SCALE GENOMIC DNA]</scope>
    <source>
        <strain evidence="7 8">IPO3753</strain>
    </source>
</reference>
<dbReference type="RefSeq" id="WP_063030784.1">
    <property type="nucleotide sequence ID" value="NZ_CP012400.2"/>
</dbReference>
<evidence type="ECO:0000256" key="2">
    <source>
        <dbReference type="ARBA" id="ARBA00023015"/>
    </source>
</evidence>
<accession>A0A143GIB5</accession>
<evidence type="ECO:0000256" key="3">
    <source>
        <dbReference type="ARBA" id="ARBA00023125"/>
    </source>
</evidence>
<evidence type="ECO:0000256" key="1">
    <source>
        <dbReference type="ARBA" id="ARBA00009437"/>
    </source>
</evidence>
<dbReference type="Pfam" id="PF03466">
    <property type="entry name" value="LysR_substrate"/>
    <property type="match status" value="1"/>
</dbReference>
<sequence length="303" mass="33099">MNLDPFNGLTEFLAVAELKNFTQAAARLGVTPTAVSHAVKTLEKRTGVVLFQRTTRRVALTEAGMTLYSRLRPAAGEIDDALAALSGYRDRPMGTLRLTVPRLSGKLLIEPLIPRFREAFPDVVLDISLDDAAVDLVTQGFDAGIRLGESIDKDMVAVRLTPDLKWSVVGSPDYFAKAGKPTTPEELTAHETIGYRFLTSGMAHRWEFERAGREFTVGVQGGLIVNDRNLMIAAARAGQGLAYVSDFEVMEDLASGALEPVLQSFVPPSSGLYLYFPARTQSQPKLRAFIDLATAWIAEKRGL</sequence>
<dbReference type="InterPro" id="IPR036388">
    <property type="entry name" value="WH-like_DNA-bd_sf"/>
</dbReference>
<name>A0A143GIB5_9PSED</name>
<comment type="similarity">
    <text evidence="1">Belongs to the LysR transcriptional regulatory family.</text>
</comment>